<name>A0A1Y0IET6_9GAMM</name>
<gene>
    <name evidence="2" type="ORF">OLMES_4781</name>
</gene>
<dbReference type="Proteomes" id="UP000196027">
    <property type="component" value="Chromosome"/>
</dbReference>
<feature type="domain" description="AAA" evidence="1">
    <location>
        <begin position="3"/>
        <end position="169"/>
    </location>
</feature>
<evidence type="ECO:0000313" key="2">
    <source>
        <dbReference type="EMBL" id="ARU58770.1"/>
    </source>
</evidence>
<dbReference type="InterPro" id="IPR050678">
    <property type="entry name" value="DNA_Partitioning_ATPase"/>
</dbReference>
<protein>
    <submittedName>
        <fullName evidence="2">Chromosome segregation ATPase ParA</fullName>
    </submittedName>
</protein>
<dbReference type="Gene3D" id="3.40.50.300">
    <property type="entry name" value="P-loop containing nucleotide triphosphate hydrolases"/>
    <property type="match status" value="1"/>
</dbReference>
<dbReference type="PANTHER" id="PTHR13696">
    <property type="entry name" value="P-LOOP CONTAINING NUCLEOSIDE TRIPHOSPHATE HYDROLASE"/>
    <property type="match status" value="1"/>
</dbReference>
<accession>A0A1Y0IET6</accession>
<dbReference type="Pfam" id="PF13614">
    <property type="entry name" value="AAA_31"/>
    <property type="match status" value="1"/>
</dbReference>
<dbReference type="PANTHER" id="PTHR13696:SF52">
    <property type="entry name" value="PARA FAMILY PROTEIN CT_582"/>
    <property type="match status" value="1"/>
</dbReference>
<dbReference type="InterPro" id="IPR025669">
    <property type="entry name" value="AAA_dom"/>
</dbReference>
<reference evidence="2 3" key="1">
    <citation type="submission" date="2017-05" db="EMBL/GenBank/DDBJ databases">
        <title>Genomic insights into alkan degradation activity of Oleiphilus messinensis.</title>
        <authorList>
            <person name="Kozyavkin S.A."/>
            <person name="Slesarev A.I."/>
            <person name="Golyshin P.N."/>
            <person name="Korzhenkov A."/>
            <person name="Golyshina O.N."/>
            <person name="Toshchakov S.V."/>
        </authorList>
    </citation>
    <scope>NUCLEOTIDE SEQUENCE [LARGE SCALE GENOMIC DNA]</scope>
    <source>
        <strain evidence="2 3">ME102</strain>
    </source>
</reference>
<dbReference type="RefSeq" id="WP_157678503.1">
    <property type="nucleotide sequence ID" value="NZ_CP021425.1"/>
</dbReference>
<sequence>MAKLIAVFNIKGGVGKTTTTVNLAYLAASYGYKTLIWDMDPQGAASFYFRVKDKVKGGLNGLLKSKKEVYQRIKGTDYRNLEILPADQSYRLMDQELRNARRKSARDVRNILKPLKDEYDVILVDCPPNLSESVAGLISGADFLLVPAIPTILSLRTVEQLFKFMNTSLKTRPETRIFFSQVEKRRAMHQEIIEKFILKNSDFAFHTLIPISSELEKMGVSLEPFPKTSPSHHITQLYQMLWEEIESELALTRPSILGFSS</sequence>
<dbReference type="EMBL" id="CP021425">
    <property type="protein sequence ID" value="ARU58770.1"/>
    <property type="molecule type" value="Genomic_DNA"/>
</dbReference>
<dbReference type="SUPFAM" id="SSF52540">
    <property type="entry name" value="P-loop containing nucleoside triphosphate hydrolases"/>
    <property type="match status" value="1"/>
</dbReference>
<evidence type="ECO:0000313" key="3">
    <source>
        <dbReference type="Proteomes" id="UP000196027"/>
    </source>
</evidence>
<proteinExistence type="predicted"/>
<organism evidence="2 3">
    <name type="scientific">Oleiphilus messinensis</name>
    <dbReference type="NCBI Taxonomy" id="141451"/>
    <lineage>
        <taxon>Bacteria</taxon>
        <taxon>Pseudomonadati</taxon>
        <taxon>Pseudomonadota</taxon>
        <taxon>Gammaproteobacteria</taxon>
        <taxon>Oceanospirillales</taxon>
        <taxon>Oleiphilaceae</taxon>
        <taxon>Oleiphilus</taxon>
    </lineage>
</organism>
<dbReference type="OrthoDB" id="9799330at2"/>
<keyword evidence="3" id="KW-1185">Reference proteome</keyword>
<dbReference type="KEGG" id="ome:OLMES_4781"/>
<dbReference type="AlphaFoldDB" id="A0A1Y0IET6"/>
<dbReference type="CDD" id="cd02042">
    <property type="entry name" value="ParAB_family"/>
    <property type="match status" value="1"/>
</dbReference>
<evidence type="ECO:0000259" key="1">
    <source>
        <dbReference type="Pfam" id="PF13614"/>
    </source>
</evidence>
<dbReference type="InterPro" id="IPR027417">
    <property type="entry name" value="P-loop_NTPase"/>
</dbReference>